<dbReference type="OrthoDB" id="5125808at2"/>
<reference evidence="3" key="1">
    <citation type="submission" date="2018-09" db="EMBL/GenBank/DDBJ databases">
        <title>Genome sequencing of strain 2DFWR-13.</title>
        <authorList>
            <person name="Heo J."/>
            <person name="Kim S.-J."/>
            <person name="Kwon S.-W."/>
        </authorList>
    </citation>
    <scope>NUCLEOTIDE SEQUENCE [LARGE SCALE GENOMIC DNA]</scope>
    <source>
        <strain evidence="3">2DFWR-13</strain>
    </source>
</reference>
<dbReference type="RefSeq" id="WP_120763548.1">
    <property type="nucleotide sequence ID" value="NZ_CP032630.1"/>
</dbReference>
<feature type="region of interest" description="Disordered" evidence="1">
    <location>
        <begin position="322"/>
        <end position="349"/>
    </location>
</feature>
<evidence type="ECO:0000256" key="1">
    <source>
        <dbReference type="SAM" id="MobiDB-lite"/>
    </source>
</evidence>
<dbReference type="AlphaFoldDB" id="A0A387BE53"/>
<gene>
    <name evidence="2" type="ORF">D7I47_13555</name>
</gene>
<dbReference type="KEGG" id="lyd:D7I47_13555"/>
<dbReference type="EMBL" id="CP032630">
    <property type="protein sequence ID" value="AYF99179.1"/>
    <property type="molecule type" value="Genomic_DNA"/>
</dbReference>
<name>A0A387BE53_9MICO</name>
<evidence type="ECO:0000313" key="2">
    <source>
        <dbReference type="EMBL" id="AYF99179.1"/>
    </source>
</evidence>
<dbReference type="Proteomes" id="UP000278886">
    <property type="component" value="Chromosome"/>
</dbReference>
<dbReference type="InterPro" id="IPR011009">
    <property type="entry name" value="Kinase-like_dom_sf"/>
</dbReference>
<accession>A0A387BE53</accession>
<sequence length="458" mass="46406">MASFVPPATGVRVVRALARDEHVETLLVQLDGEDGQAPAALLRALDEAGAVRRRRELVALDRGRGPGVVEVLDVVDDAPTPAVLLRHLPGPRLGEVLARRERWEAGEAVTLLTGVADTVARLHDVGVALGVGGLGGVVLAASGPVVTELPAPGLFAAEAPEVVRAGVPEVGDDREALRGLALELLGRVSGARAAAALELATRIAGTAPDALLPALRHGLGELAAGTAVRPVDPEPERGPLADASPAPVHGVADEVGGPAGAGRWLELAGAGELRGRVEEVTARIRTLLDGMPALRRRLVLGGGAAVAAGAVLLALVPGPAEPAEGSAVEAATGTQAPVEPAGAPDGPTVSDDPLEALTALLGLREACFRELSLLCLEQVDQPGSAALAADRAAVQALRDGGESTAPAADPRGARIVERLGDSVLVEIGPETAPASLLLMRGEAGWRIRDWIAAGPSAD</sequence>
<organism evidence="2 3">
    <name type="scientific">Protaetiibacter intestinalis</name>
    <dbReference type="NCBI Taxonomy" id="2419774"/>
    <lineage>
        <taxon>Bacteria</taxon>
        <taxon>Bacillati</taxon>
        <taxon>Actinomycetota</taxon>
        <taxon>Actinomycetes</taxon>
        <taxon>Micrococcales</taxon>
        <taxon>Microbacteriaceae</taxon>
        <taxon>Protaetiibacter</taxon>
    </lineage>
</organism>
<dbReference type="SUPFAM" id="SSF56112">
    <property type="entry name" value="Protein kinase-like (PK-like)"/>
    <property type="match status" value="1"/>
</dbReference>
<protein>
    <recommendedName>
        <fullName evidence="4">Protein kinase domain-containing protein</fullName>
    </recommendedName>
</protein>
<keyword evidence="3" id="KW-1185">Reference proteome</keyword>
<evidence type="ECO:0000313" key="3">
    <source>
        <dbReference type="Proteomes" id="UP000278886"/>
    </source>
</evidence>
<proteinExistence type="predicted"/>
<evidence type="ECO:0008006" key="4">
    <source>
        <dbReference type="Google" id="ProtNLM"/>
    </source>
</evidence>